<protein>
    <submittedName>
        <fullName evidence="1">Uncharacterized protein</fullName>
    </submittedName>
</protein>
<reference evidence="1 2" key="1">
    <citation type="submission" date="2017-11" db="EMBL/GenBank/DDBJ databases">
        <title>De novo assembly and phasing of dikaryotic genomes from two isolates of Puccinia coronata f. sp. avenae, the causal agent of oat crown rust.</title>
        <authorList>
            <person name="Miller M.E."/>
            <person name="Zhang Y."/>
            <person name="Omidvar V."/>
            <person name="Sperschneider J."/>
            <person name="Schwessinger B."/>
            <person name="Raley C."/>
            <person name="Palmer J.M."/>
            <person name="Garnica D."/>
            <person name="Upadhyaya N."/>
            <person name="Rathjen J."/>
            <person name="Taylor J.M."/>
            <person name="Park R.F."/>
            <person name="Dodds P.N."/>
            <person name="Hirsch C.D."/>
            <person name="Kianian S.F."/>
            <person name="Figueroa M."/>
        </authorList>
    </citation>
    <scope>NUCLEOTIDE SEQUENCE [LARGE SCALE GENOMIC DNA]</scope>
    <source>
        <strain evidence="1">12NC29</strain>
    </source>
</reference>
<dbReference type="EMBL" id="PGCJ01001406">
    <property type="protein sequence ID" value="PLW05671.1"/>
    <property type="molecule type" value="Genomic_DNA"/>
</dbReference>
<evidence type="ECO:0000313" key="2">
    <source>
        <dbReference type="Proteomes" id="UP000235388"/>
    </source>
</evidence>
<proteinExistence type="predicted"/>
<sequence length="64" mass="7127">MTNRDNILPPNFQDNPEAIIRAANAARRRAAATASRAALRDRIQIGRQLNRLLALPPLPNSLRD</sequence>
<evidence type="ECO:0000313" key="1">
    <source>
        <dbReference type="EMBL" id="PLW05671.1"/>
    </source>
</evidence>
<name>A0A2N5RXE2_9BASI</name>
<accession>A0A2N5RXE2</accession>
<organism evidence="1 2">
    <name type="scientific">Puccinia coronata f. sp. avenae</name>
    <dbReference type="NCBI Taxonomy" id="200324"/>
    <lineage>
        <taxon>Eukaryota</taxon>
        <taxon>Fungi</taxon>
        <taxon>Dikarya</taxon>
        <taxon>Basidiomycota</taxon>
        <taxon>Pucciniomycotina</taxon>
        <taxon>Pucciniomycetes</taxon>
        <taxon>Pucciniales</taxon>
        <taxon>Pucciniaceae</taxon>
        <taxon>Puccinia</taxon>
    </lineage>
</organism>
<dbReference type="Proteomes" id="UP000235388">
    <property type="component" value="Unassembled WGS sequence"/>
</dbReference>
<keyword evidence="2" id="KW-1185">Reference proteome</keyword>
<gene>
    <name evidence="1" type="ORF">PCANC_28375</name>
</gene>
<comment type="caution">
    <text evidence="1">The sequence shown here is derived from an EMBL/GenBank/DDBJ whole genome shotgun (WGS) entry which is preliminary data.</text>
</comment>
<dbReference type="AlphaFoldDB" id="A0A2N5RXE2"/>